<dbReference type="PROSITE" id="PS51118">
    <property type="entry name" value="HTH_HXLR"/>
    <property type="match status" value="1"/>
</dbReference>
<gene>
    <name evidence="5" type="ORF">GCM10009627_16480</name>
</gene>
<keyword evidence="2" id="KW-0238">DNA-binding</keyword>
<proteinExistence type="predicted"/>
<evidence type="ECO:0000313" key="5">
    <source>
        <dbReference type="EMBL" id="GAA1493302.1"/>
    </source>
</evidence>
<dbReference type="InterPro" id="IPR011991">
    <property type="entry name" value="ArsR-like_HTH"/>
</dbReference>
<feature type="domain" description="HTH hxlR-type" evidence="4">
    <location>
        <begin position="13"/>
        <end position="111"/>
    </location>
</feature>
<dbReference type="PANTHER" id="PTHR33204:SF39">
    <property type="entry name" value="TRANSCRIPTIONAL REGULATORY PROTEIN"/>
    <property type="match status" value="1"/>
</dbReference>
<accession>A0ABP4K366</accession>
<dbReference type="EMBL" id="BAAAJX010000006">
    <property type="protein sequence ID" value="GAA1493302.1"/>
    <property type="molecule type" value="Genomic_DNA"/>
</dbReference>
<evidence type="ECO:0000259" key="4">
    <source>
        <dbReference type="PROSITE" id="PS51118"/>
    </source>
</evidence>
<dbReference type="Gene3D" id="1.10.10.10">
    <property type="entry name" value="Winged helix-like DNA-binding domain superfamily/Winged helix DNA-binding domain"/>
    <property type="match status" value="1"/>
</dbReference>
<dbReference type="InterPro" id="IPR036390">
    <property type="entry name" value="WH_DNA-bd_sf"/>
</dbReference>
<keyword evidence="6" id="KW-1185">Reference proteome</keyword>
<dbReference type="PANTHER" id="PTHR33204">
    <property type="entry name" value="TRANSCRIPTIONAL REGULATOR, MARR FAMILY"/>
    <property type="match status" value="1"/>
</dbReference>
<name>A0ABP4K366_9MICO</name>
<dbReference type="SUPFAM" id="SSF46785">
    <property type="entry name" value="Winged helix' DNA-binding domain"/>
    <property type="match status" value="1"/>
</dbReference>
<organism evidence="5 6">
    <name type="scientific">Curtobacterium herbarum</name>
    <dbReference type="NCBI Taxonomy" id="150122"/>
    <lineage>
        <taxon>Bacteria</taxon>
        <taxon>Bacillati</taxon>
        <taxon>Actinomycetota</taxon>
        <taxon>Actinomycetes</taxon>
        <taxon>Micrococcales</taxon>
        <taxon>Microbacteriaceae</taxon>
        <taxon>Curtobacterium</taxon>
    </lineage>
</organism>
<dbReference type="CDD" id="cd00090">
    <property type="entry name" value="HTH_ARSR"/>
    <property type="match status" value="1"/>
</dbReference>
<evidence type="ECO:0000256" key="2">
    <source>
        <dbReference type="ARBA" id="ARBA00023125"/>
    </source>
</evidence>
<keyword evidence="3" id="KW-0804">Transcription</keyword>
<evidence type="ECO:0000313" key="6">
    <source>
        <dbReference type="Proteomes" id="UP001501742"/>
    </source>
</evidence>
<dbReference type="InterPro" id="IPR002577">
    <property type="entry name" value="HTH_HxlR"/>
</dbReference>
<keyword evidence="1" id="KW-0805">Transcription regulation</keyword>
<sequence length="121" mass="13505">MSTLEYSPYAADCPSRQLLDRIGDRWSVLTIGALADGPRRYSAIATRVQGVSQKMLTQTLRALERDGLVTRTVFPEIPPHVEYELTDTGRSLRTVLVPLEQWAIDHMDGVAEARSGYDTRG</sequence>
<dbReference type="RefSeq" id="WP_204608203.1">
    <property type="nucleotide sequence ID" value="NZ_BAAAJX010000006.1"/>
</dbReference>
<dbReference type="InterPro" id="IPR036388">
    <property type="entry name" value="WH-like_DNA-bd_sf"/>
</dbReference>
<dbReference type="Pfam" id="PF01638">
    <property type="entry name" value="HxlR"/>
    <property type="match status" value="1"/>
</dbReference>
<reference evidence="6" key="1">
    <citation type="journal article" date="2019" name="Int. J. Syst. Evol. Microbiol.">
        <title>The Global Catalogue of Microorganisms (GCM) 10K type strain sequencing project: providing services to taxonomists for standard genome sequencing and annotation.</title>
        <authorList>
            <consortium name="The Broad Institute Genomics Platform"/>
            <consortium name="The Broad Institute Genome Sequencing Center for Infectious Disease"/>
            <person name="Wu L."/>
            <person name="Ma J."/>
        </authorList>
    </citation>
    <scope>NUCLEOTIDE SEQUENCE [LARGE SCALE GENOMIC DNA]</scope>
    <source>
        <strain evidence="6">JCM 12140</strain>
    </source>
</reference>
<comment type="caution">
    <text evidence="5">The sequence shown here is derived from an EMBL/GenBank/DDBJ whole genome shotgun (WGS) entry which is preliminary data.</text>
</comment>
<evidence type="ECO:0000256" key="3">
    <source>
        <dbReference type="ARBA" id="ARBA00023163"/>
    </source>
</evidence>
<dbReference type="Proteomes" id="UP001501742">
    <property type="component" value="Unassembled WGS sequence"/>
</dbReference>
<protein>
    <submittedName>
        <fullName evidence="5">Helix-turn-helix domain-containing protein</fullName>
    </submittedName>
</protein>
<evidence type="ECO:0000256" key="1">
    <source>
        <dbReference type="ARBA" id="ARBA00023015"/>
    </source>
</evidence>